<dbReference type="InterPro" id="IPR003594">
    <property type="entry name" value="HATPase_dom"/>
</dbReference>
<feature type="domain" description="PAC" evidence="12">
    <location>
        <begin position="998"/>
        <end position="1050"/>
    </location>
</feature>
<dbReference type="KEGG" id="alm:AO498_12195"/>
<dbReference type="InterPro" id="IPR001789">
    <property type="entry name" value="Sig_transdc_resp-reg_receiver"/>
</dbReference>
<dbReference type="SMART" id="SM00387">
    <property type="entry name" value="HATPase_c"/>
    <property type="match status" value="1"/>
</dbReference>
<dbReference type="STRING" id="1727163.AO498_12195"/>
<dbReference type="EC" id="2.7.13.3" evidence="2"/>
<dbReference type="PATRIC" id="fig|1727163.4.peg.2546"/>
<evidence type="ECO:0000256" key="7">
    <source>
        <dbReference type="PROSITE-ProRule" id="PRU00169"/>
    </source>
</evidence>
<dbReference type="SUPFAM" id="SSF47384">
    <property type="entry name" value="Homodimeric domain of signal transducing histidine kinase"/>
    <property type="match status" value="1"/>
</dbReference>
<dbReference type="InterPro" id="IPR029016">
    <property type="entry name" value="GAF-like_dom_sf"/>
</dbReference>
<dbReference type="InterPro" id="IPR035965">
    <property type="entry name" value="PAS-like_dom_sf"/>
</dbReference>
<evidence type="ECO:0000256" key="2">
    <source>
        <dbReference type="ARBA" id="ARBA00012438"/>
    </source>
</evidence>
<dbReference type="CDD" id="cd16922">
    <property type="entry name" value="HATPase_EvgS-ArcB-TorS-like"/>
    <property type="match status" value="1"/>
</dbReference>
<dbReference type="Pfam" id="PF00072">
    <property type="entry name" value="Response_reg"/>
    <property type="match status" value="1"/>
</dbReference>
<name>A0A142EPZ4_9BACT</name>
<dbReference type="Gene3D" id="3.30.450.40">
    <property type="match status" value="1"/>
</dbReference>
<dbReference type="PANTHER" id="PTHR45339:SF1">
    <property type="entry name" value="HYBRID SIGNAL TRANSDUCTION HISTIDINE KINASE J"/>
    <property type="match status" value="1"/>
</dbReference>
<accession>A0A142EPZ4</accession>
<dbReference type="InterPro" id="IPR013767">
    <property type="entry name" value="PAS_fold"/>
</dbReference>
<dbReference type="CDD" id="cd17546">
    <property type="entry name" value="REC_hyHK_CKI1_RcsC-like"/>
    <property type="match status" value="1"/>
</dbReference>
<keyword evidence="3 7" id="KW-0597">Phosphoprotein</keyword>
<evidence type="ECO:0000313" key="13">
    <source>
        <dbReference type="EMBL" id="AMQ57199.1"/>
    </source>
</evidence>
<feature type="domain" description="Histidine kinase" evidence="9">
    <location>
        <begin position="1068"/>
        <end position="1289"/>
    </location>
</feature>
<dbReference type="InterPro" id="IPR036097">
    <property type="entry name" value="HisK_dim/P_sf"/>
</dbReference>
<dbReference type="PROSITE" id="PS50113">
    <property type="entry name" value="PAC"/>
    <property type="match status" value="2"/>
</dbReference>
<keyword evidence="4" id="KW-0808">Transferase</keyword>
<dbReference type="InterPro" id="IPR011006">
    <property type="entry name" value="CheY-like_superfamily"/>
</dbReference>
<reference evidence="14" key="1">
    <citation type="submission" date="2015-09" db="EMBL/GenBank/DDBJ databases">
        <title>Complete sequence of Algoriphagus sp. M8-2.</title>
        <authorList>
            <person name="Shintani M."/>
        </authorList>
    </citation>
    <scope>NUCLEOTIDE SEQUENCE [LARGE SCALE GENOMIC DNA]</scope>
    <source>
        <strain evidence="14">M8-2</strain>
    </source>
</reference>
<dbReference type="PROSITE" id="PS50112">
    <property type="entry name" value="PAS"/>
    <property type="match status" value="3"/>
</dbReference>
<dbReference type="SMART" id="SM00388">
    <property type="entry name" value="HisKA"/>
    <property type="match status" value="1"/>
</dbReference>
<feature type="coiled-coil region" evidence="8">
    <location>
        <begin position="1034"/>
        <end position="1061"/>
    </location>
</feature>
<dbReference type="Pfam" id="PF00989">
    <property type="entry name" value="PAS"/>
    <property type="match status" value="1"/>
</dbReference>
<dbReference type="Pfam" id="PF00512">
    <property type="entry name" value="HisKA"/>
    <property type="match status" value="1"/>
</dbReference>
<dbReference type="CDD" id="cd00130">
    <property type="entry name" value="PAS"/>
    <property type="match status" value="4"/>
</dbReference>
<evidence type="ECO:0000256" key="3">
    <source>
        <dbReference type="ARBA" id="ARBA00022553"/>
    </source>
</evidence>
<protein>
    <recommendedName>
        <fullName evidence="2">histidine kinase</fullName>
        <ecNumber evidence="2">2.7.13.3</ecNumber>
    </recommendedName>
</protein>
<dbReference type="Pfam" id="PF08448">
    <property type="entry name" value="PAS_4"/>
    <property type="match status" value="1"/>
</dbReference>
<dbReference type="InterPro" id="IPR000014">
    <property type="entry name" value="PAS"/>
</dbReference>
<evidence type="ECO:0000256" key="8">
    <source>
        <dbReference type="SAM" id="Coils"/>
    </source>
</evidence>
<dbReference type="Gene3D" id="1.10.287.130">
    <property type="match status" value="1"/>
</dbReference>
<feature type="domain" description="Response regulatory" evidence="10">
    <location>
        <begin position="1312"/>
        <end position="1431"/>
    </location>
</feature>
<proteinExistence type="predicted"/>
<reference evidence="13 14" key="2">
    <citation type="journal article" date="2016" name="Genome Announc.">
        <title>Complete Genome Sequence of Algoriphagus sp. Strain M8-2, Isolated from a Brackish Lake.</title>
        <authorList>
            <person name="Muraguchi Y."/>
            <person name="Kushimoto K."/>
            <person name="Ohtsubo Y."/>
            <person name="Suzuki T."/>
            <person name="Dohra H."/>
            <person name="Kimbara K."/>
            <person name="Shintani M."/>
        </authorList>
    </citation>
    <scope>NUCLEOTIDE SEQUENCE [LARGE SCALE GENOMIC DNA]</scope>
    <source>
        <strain evidence="13 14">M8-2</strain>
    </source>
</reference>
<keyword evidence="14" id="KW-1185">Reference proteome</keyword>
<dbReference type="FunFam" id="3.30.565.10:FF:000010">
    <property type="entry name" value="Sensor histidine kinase RcsC"/>
    <property type="match status" value="1"/>
</dbReference>
<feature type="modified residue" description="4-aspartylphosphate" evidence="7">
    <location>
        <position position="1362"/>
    </location>
</feature>
<dbReference type="EMBL" id="CP012836">
    <property type="protein sequence ID" value="AMQ57199.1"/>
    <property type="molecule type" value="Genomic_DNA"/>
</dbReference>
<feature type="domain" description="PAS" evidence="11">
    <location>
        <begin position="924"/>
        <end position="989"/>
    </location>
</feature>
<dbReference type="PROSITE" id="PS50109">
    <property type="entry name" value="HIS_KIN"/>
    <property type="match status" value="1"/>
</dbReference>
<dbReference type="Pfam" id="PF08447">
    <property type="entry name" value="PAS_3"/>
    <property type="match status" value="2"/>
</dbReference>
<dbReference type="GO" id="GO:0006355">
    <property type="term" value="P:regulation of DNA-templated transcription"/>
    <property type="evidence" value="ECO:0007669"/>
    <property type="project" value="InterPro"/>
</dbReference>
<feature type="domain" description="PAS" evidence="11">
    <location>
        <begin position="131"/>
        <end position="201"/>
    </location>
</feature>
<dbReference type="GO" id="GO:0000155">
    <property type="term" value="F:phosphorelay sensor kinase activity"/>
    <property type="evidence" value="ECO:0007669"/>
    <property type="project" value="InterPro"/>
</dbReference>
<dbReference type="NCBIfam" id="TIGR00229">
    <property type="entry name" value="sensory_box"/>
    <property type="match status" value="4"/>
</dbReference>
<dbReference type="CDD" id="cd00082">
    <property type="entry name" value="HisKA"/>
    <property type="match status" value="1"/>
</dbReference>
<evidence type="ECO:0000256" key="6">
    <source>
        <dbReference type="ARBA" id="ARBA00023012"/>
    </source>
</evidence>
<dbReference type="SMART" id="SM00448">
    <property type="entry name" value="REC"/>
    <property type="match status" value="1"/>
</dbReference>
<dbReference type="SUPFAM" id="SSF55874">
    <property type="entry name" value="ATPase domain of HSP90 chaperone/DNA topoisomerase II/histidine kinase"/>
    <property type="match status" value="1"/>
</dbReference>
<dbReference type="RefSeq" id="WP_067547992.1">
    <property type="nucleotide sequence ID" value="NZ_CP012836.1"/>
</dbReference>
<keyword evidence="5" id="KW-0418">Kinase</keyword>
<dbReference type="InterPro" id="IPR005467">
    <property type="entry name" value="His_kinase_dom"/>
</dbReference>
<dbReference type="SMART" id="SM00091">
    <property type="entry name" value="PAS"/>
    <property type="match status" value="4"/>
</dbReference>
<feature type="domain" description="PAS" evidence="11">
    <location>
        <begin position="709"/>
        <end position="746"/>
    </location>
</feature>
<evidence type="ECO:0000259" key="9">
    <source>
        <dbReference type="PROSITE" id="PS50109"/>
    </source>
</evidence>
<gene>
    <name evidence="13" type="ORF">AO498_12195</name>
</gene>
<dbReference type="InterPro" id="IPR004358">
    <property type="entry name" value="Sig_transdc_His_kin-like_C"/>
</dbReference>
<evidence type="ECO:0000256" key="5">
    <source>
        <dbReference type="ARBA" id="ARBA00022777"/>
    </source>
</evidence>
<feature type="domain" description="PAC" evidence="12">
    <location>
        <begin position="751"/>
        <end position="803"/>
    </location>
</feature>
<dbReference type="SUPFAM" id="SSF55785">
    <property type="entry name" value="PYP-like sensor domain (PAS domain)"/>
    <property type="match status" value="5"/>
</dbReference>
<dbReference type="InterPro" id="IPR036890">
    <property type="entry name" value="HATPase_C_sf"/>
</dbReference>
<evidence type="ECO:0000259" key="11">
    <source>
        <dbReference type="PROSITE" id="PS50112"/>
    </source>
</evidence>
<dbReference type="InterPro" id="IPR003661">
    <property type="entry name" value="HisK_dim/P_dom"/>
</dbReference>
<evidence type="ECO:0000313" key="14">
    <source>
        <dbReference type="Proteomes" id="UP000073816"/>
    </source>
</evidence>
<dbReference type="Gene3D" id="3.30.565.10">
    <property type="entry name" value="Histidine kinase-like ATPase, C-terminal domain"/>
    <property type="match status" value="1"/>
</dbReference>
<dbReference type="PROSITE" id="PS50110">
    <property type="entry name" value="RESPONSE_REGULATORY"/>
    <property type="match status" value="1"/>
</dbReference>
<dbReference type="Gene3D" id="3.40.50.2300">
    <property type="match status" value="1"/>
</dbReference>
<evidence type="ECO:0000259" key="10">
    <source>
        <dbReference type="PROSITE" id="PS50110"/>
    </source>
</evidence>
<dbReference type="InterPro" id="IPR013655">
    <property type="entry name" value="PAS_fold_3"/>
</dbReference>
<comment type="catalytic activity">
    <reaction evidence="1">
        <text>ATP + protein L-histidine = ADP + protein N-phospho-L-histidine.</text>
        <dbReference type="EC" id="2.7.13.3"/>
    </reaction>
</comment>
<sequence length="1437" mass="165187">MTQFSQFDISDFLNEFKEPLFLMDSEEILFFNSYFSNGFESISDDWIAFFQREDLVQELKTFFETGAIPKKRLIKSLFDKSGGRQAFEWTFINVPSSYSGYFLIAKGTPIRTKSEAIEELENSSDGALTEELMYMYSILRNTHDLIAVFDEDGNYKFVSESVTETLGLETGQLLGRNFKEFIQAGIIEIVKGSFEDVLHSPNEVPIDFWVNKLDGSRFYLESFAKNLLDHPVIQGILISSRDITDFALTGQLLQDRYEIENLINQVSAEIINGNLIDLEEKFEQSLQLIGDFLKAGHAKILILNREINHLEILNSWTGEGKDEADSILMTSKYFFMFNQKRSQLEEGKVIYTTFSKSENPSKAKEKGLLLIPMISSNRLIGVIQFEFEKANPSDLKKDFQVFRQFGDILAGAFLGSQITRKLKRNEDLLTYTEILSRSGSWRYSAFKDRFYFSSGLSKMFGLGDQPMVQEFSGLIYRIDKSCRTDFITNLKRASREITRTSGEFTMQDAEGQVRYISYEIEGKKEFLSEGIEVFGFFTDITHKRAAESYLKLQSQILAQVGDPILVTNTQLEIIYYNEKAQETFSNESENPSGKLISDFLKVDWEIGESFSEILSKLQLGEIWRNERHVQKAKSQVFAPFELIFQAIVAEGGETIGYSMIFHGLEEKHRNEQIAKRAKLIVENSPVVLFRVNPSQNFQIDYISENVSRFGYDAKDLIDNRVSILSLIHKEDRARIQEIIRGSNELDGIRSYSGEYRLVTKSGEEVWVEDRTTDVRDENGRIILHEGLFQDISDRKNLEVIQRERDELYRVLAANIPDTNVFLMDRSRKYIVAEGTNFDKWGLSREDFQGKSLADIQLTPLQEIAPILDRVLNEREVVETEFFHKGRFYYRIIRPIIQDGEAKYALSIIRDIHEEYQAKQDLLRSEEKYRRLVEDSTEIIFSLTETFLLQYVSPNVKQFLDYESEEVIGRSIFDYLNPDDLDVFRGMLEENQDLLSDTQYLEFRLRHKSGEYRVFSSNGRLTVDKSGIHRFYTGIARDISKLKEAQRELLLAKEKAEQASQVKSQFLSVMSHEIRTPMNAVIGLAHFLMEENPRPDQLENLKTLQFSAENLMALINDILDFNKIDSGKVELEKSPFDVKNLVTRIVHSHSFQANEKNIQLITEIDSSIPDSLIGDSLRLGQIINNLISNAVKFTEKGYVKISVIQEYATKDQREIRFVFEDTGIGIPESKRKTIFEAFTQASSSTSRKYGGTGLGLAIVKRLVELHGGEIELRPKKGGGSIFEFTLSFACIDQIEKQQKEQNQLLAKSLEHAKILVAEDNMVNQILIRKFLSKWNTKDLDIASDGREALELFGINHYNLVILDLQMPELDGFEVAQEIRNHSEISKRKIPILALTATSIHEVKEQLDEVGINDFVPKPFTPDILYEKIVRYLNAESPS</sequence>
<evidence type="ECO:0000256" key="1">
    <source>
        <dbReference type="ARBA" id="ARBA00000085"/>
    </source>
</evidence>
<keyword evidence="8" id="KW-0175">Coiled coil</keyword>
<dbReference type="InterPro" id="IPR000700">
    <property type="entry name" value="PAS-assoc_C"/>
</dbReference>
<dbReference type="SMART" id="SM00065">
    <property type="entry name" value="GAF"/>
    <property type="match status" value="1"/>
</dbReference>
<dbReference type="SUPFAM" id="SSF52172">
    <property type="entry name" value="CheY-like"/>
    <property type="match status" value="1"/>
</dbReference>
<keyword evidence="6" id="KW-0902">Two-component regulatory system</keyword>
<dbReference type="PANTHER" id="PTHR45339">
    <property type="entry name" value="HYBRID SIGNAL TRANSDUCTION HISTIDINE KINASE J"/>
    <property type="match status" value="1"/>
</dbReference>
<evidence type="ECO:0000256" key="4">
    <source>
        <dbReference type="ARBA" id="ARBA00022679"/>
    </source>
</evidence>
<dbReference type="OrthoDB" id="9797097at2"/>
<dbReference type="SUPFAM" id="SSF55781">
    <property type="entry name" value="GAF domain-like"/>
    <property type="match status" value="1"/>
</dbReference>
<dbReference type="InterPro" id="IPR001610">
    <property type="entry name" value="PAC"/>
</dbReference>
<dbReference type="PRINTS" id="PR00344">
    <property type="entry name" value="BCTRLSENSOR"/>
</dbReference>
<dbReference type="Pfam" id="PF13426">
    <property type="entry name" value="PAS_9"/>
    <property type="match status" value="1"/>
</dbReference>
<dbReference type="InterPro" id="IPR003018">
    <property type="entry name" value="GAF"/>
</dbReference>
<dbReference type="Gene3D" id="3.30.450.20">
    <property type="entry name" value="PAS domain"/>
    <property type="match status" value="5"/>
</dbReference>
<dbReference type="Proteomes" id="UP000073816">
    <property type="component" value="Chromosome"/>
</dbReference>
<organism evidence="13 14">
    <name type="scientific">Algoriphagus sanaruensis</name>
    <dbReference type="NCBI Taxonomy" id="1727163"/>
    <lineage>
        <taxon>Bacteria</taxon>
        <taxon>Pseudomonadati</taxon>
        <taxon>Bacteroidota</taxon>
        <taxon>Cytophagia</taxon>
        <taxon>Cytophagales</taxon>
        <taxon>Cyclobacteriaceae</taxon>
        <taxon>Algoriphagus</taxon>
    </lineage>
</organism>
<dbReference type="InterPro" id="IPR013656">
    <property type="entry name" value="PAS_4"/>
</dbReference>
<dbReference type="SMART" id="SM00086">
    <property type="entry name" value="PAC"/>
    <property type="match status" value="5"/>
</dbReference>
<dbReference type="Pfam" id="PF02518">
    <property type="entry name" value="HATPase_c"/>
    <property type="match status" value="1"/>
</dbReference>
<evidence type="ECO:0000259" key="12">
    <source>
        <dbReference type="PROSITE" id="PS50113"/>
    </source>
</evidence>